<dbReference type="Pfam" id="PF00512">
    <property type="entry name" value="HisKA"/>
    <property type="match status" value="1"/>
</dbReference>
<dbReference type="RefSeq" id="WP_045749920.1">
    <property type="nucleotide sequence ID" value="NZ_FUZK01000004.1"/>
</dbReference>
<dbReference type="InParanoid" id="A0A061ADK6"/>
<dbReference type="PANTHER" id="PTHR45528">
    <property type="entry name" value="SENSOR HISTIDINE KINASE CPXA"/>
    <property type="match status" value="1"/>
</dbReference>
<evidence type="ECO:0000256" key="13">
    <source>
        <dbReference type="ARBA" id="ARBA00023136"/>
    </source>
</evidence>
<dbReference type="PANTHER" id="PTHR45528:SF1">
    <property type="entry name" value="SENSOR HISTIDINE KINASE CPXA"/>
    <property type="match status" value="1"/>
</dbReference>
<dbReference type="PATRIC" id="fig|35623.3.peg.1442"/>
<evidence type="ECO:0000313" key="18">
    <source>
        <dbReference type="Proteomes" id="UP000032434"/>
    </source>
</evidence>
<organism evidence="17 18">
    <name type="scientific">Acholeplasma oculi</name>
    <dbReference type="NCBI Taxonomy" id="35623"/>
    <lineage>
        <taxon>Bacteria</taxon>
        <taxon>Bacillati</taxon>
        <taxon>Mycoplasmatota</taxon>
        <taxon>Mollicutes</taxon>
        <taxon>Acholeplasmatales</taxon>
        <taxon>Acholeplasmataceae</taxon>
        <taxon>Acholeplasma</taxon>
    </lineage>
</organism>
<dbReference type="InterPro" id="IPR003661">
    <property type="entry name" value="HisK_dim/P_dom"/>
</dbReference>
<evidence type="ECO:0000256" key="11">
    <source>
        <dbReference type="ARBA" id="ARBA00022989"/>
    </source>
</evidence>
<reference evidence="18" key="1">
    <citation type="submission" date="2014-05" db="EMBL/GenBank/DDBJ databases">
        <authorList>
            <person name="Kube M."/>
        </authorList>
    </citation>
    <scope>NUCLEOTIDE SEQUENCE [LARGE SCALE GENOMIC DNA]</scope>
</reference>
<evidence type="ECO:0000256" key="1">
    <source>
        <dbReference type="ARBA" id="ARBA00000085"/>
    </source>
</evidence>
<proteinExistence type="predicted"/>
<dbReference type="GO" id="GO:0005886">
    <property type="term" value="C:plasma membrane"/>
    <property type="evidence" value="ECO:0007669"/>
    <property type="project" value="UniProtKB-SubCell"/>
</dbReference>
<dbReference type="EC" id="2.7.13.3" evidence="3"/>
<evidence type="ECO:0000259" key="16">
    <source>
        <dbReference type="PROSITE" id="PS50109"/>
    </source>
</evidence>
<dbReference type="HOGENOM" id="CLU_000445_89_6_14"/>
<keyword evidence="8" id="KW-0547">Nucleotide-binding</keyword>
<dbReference type="SUPFAM" id="SSF55874">
    <property type="entry name" value="ATPase domain of HSP90 chaperone/DNA topoisomerase II/histidine kinase"/>
    <property type="match status" value="1"/>
</dbReference>
<keyword evidence="7 15" id="KW-0812">Transmembrane</keyword>
<dbReference type="Pfam" id="PF02518">
    <property type="entry name" value="HATPase_c"/>
    <property type="match status" value="1"/>
</dbReference>
<evidence type="ECO:0000256" key="15">
    <source>
        <dbReference type="SAM" id="Phobius"/>
    </source>
</evidence>
<feature type="transmembrane region" description="Helical" evidence="15">
    <location>
        <begin position="160"/>
        <end position="182"/>
    </location>
</feature>
<comment type="catalytic activity">
    <reaction evidence="1">
        <text>ATP + protein L-histidine = ADP + protein N-phospho-L-histidine.</text>
        <dbReference type="EC" id="2.7.13.3"/>
    </reaction>
</comment>
<dbReference type="EMBL" id="LK028559">
    <property type="protein sequence ID" value="CDR31514.1"/>
    <property type="molecule type" value="Genomic_DNA"/>
</dbReference>
<dbReference type="CDD" id="cd00082">
    <property type="entry name" value="HisKA"/>
    <property type="match status" value="1"/>
</dbReference>
<feature type="transmembrane region" description="Helical" evidence="15">
    <location>
        <begin position="12"/>
        <end position="33"/>
    </location>
</feature>
<feature type="domain" description="Histidine kinase" evidence="16">
    <location>
        <begin position="245"/>
        <end position="438"/>
    </location>
</feature>
<dbReference type="SUPFAM" id="SSF47384">
    <property type="entry name" value="Homodimeric domain of signal transducing histidine kinase"/>
    <property type="match status" value="1"/>
</dbReference>
<comment type="subcellular location">
    <subcellularLocation>
        <location evidence="2">Cell membrane</location>
        <topology evidence="2">Multi-pass membrane protein</topology>
    </subcellularLocation>
</comment>
<dbReference type="InterPro" id="IPR005467">
    <property type="entry name" value="His_kinase_dom"/>
</dbReference>
<dbReference type="PROSITE" id="PS50109">
    <property type="entry name" value="HIS_KIN"/>
    <property type="match status" value="1"/>
</dbReference>
<evidence type="ECO:0000256" key="2">
    <source>
        <dbReference type="ARBA" id="ARBA00004651"/>
    </source>
</evidence>
<keyword evidence="13 15" id="KW-0472">Membrane</keyword>
<evidence type="ECO:0000256" key="12">
    <source>
        <dbReference type="ARBA" id="ARBA00023012"/>
    </source>
</evidence>
<evidence type="ECO:0000256" key="8">
    <source>
        <dbReference type="ARBA" id="ARBA00022741"/>
    </source>
</evidence>
<evidence type="ECO:0000256" key="10">
    <source>
        <dbReference type="ARBA" id="ARBA00022840"/>
    </source>
</evidence>
<dbReference type="SMART" id="SM00387">
    <property type="entry name" value="HATPase_c"/>
    <property type="match status" value="1"/>
</dbReference>
<dbReference type="FunCoup" id="A0A061ADK6">
    <property type="interactions" value="13"/>
</dbReference>
<keyword evidence="9 17" id="KW-0418">Kinase</keyword>
<keyword evidence="10" id="KW-0067">ATP-binding</keyword>
<dbReference type="STRING" id="35623.Aocu_14410"/>
<keyword evidence="18" id="KW-1185">Reference proteome</keyword>
<dbReference type="KEGG" id="aoc:Aocu_14410"/>
<dbReference type="InterPro" id="IPR003594">
    <property type="entry name" value="HATPase_dom"/>
</dbReference>
<evidence type="ECO:0000313" key="17">
    <source>
        <dbReference type="EMBL" id="CDR31514.1"/>
    </source>
</evidence>
<dbReference type="Gene3D" id="3.30.565.10">
    <property type="entry name" value="Histidine kinase-like ATPase, C-terminal domain"/>
    <property type="match status" value="1"/>
</dbReference>
<evidence type="ECO:0000256" key="3">
    <source>
        <dbReference type="ARBA" id="ARBA00012438"/>
    </source>
</evidence>
<dbReference type="InterPro" id="IPR036097">
    <property type="entry name" value="HisK_dim/P_sf"/>
</dbReference>
<keyword evidence="14" id="KW-0175">Coiled coil</keyword>
<name>A0A061ADK6_9MOLU</name>
<keyword evidence="12" id="KW-0902">Two-component regulatory system</keyword>
<dbReference type="PROSITE" id="PS51257">
    <property type="entry name" value="PROKAR_LIPOPROTEIN"/>
    <property type="match status" value="1"/>
</dbReference>
<dbReference type="InterPro" id="IPR050398">
    <property type="entry name" value="HssS/ArlS-like"/>
</dbReference>
<evidence type="ECO:0000256" key="6">
    <source>
        <dbReference type="ARBA" id="ARBA00022679"/>
    </source>
</evidence>
<evidence type="ECO:0000256" key="9">
    <source>
        <dbReference type="ARBA" id="ARBA00022777"/>
    </source>
</evidence>
<sequence length="438" mass="50570">MNQLKLTTQINIIFSFVTLLGCVVFLFIINLTFDKAYENQNRAFLTNYFEEVKGSYQPNSNTFNFDNETVYNDYFVIKEGEVFAYSYNNIPEQELNLLMNKMMQENFKPGQPFDIKNIPYTRMDNISYMGQIVNPIGQPKYGIFVMSNTQQFITDMTGNIPFYTTIAFLNILVLGNVIIWLWSSHTVGKLKELQEKVDQMVYDDYQTEVSIENAAEEIVSLSKTIDNMRAEIKSYEETKKEMIQNLGHDLKTPIAVIKSYAEAILDGIEDKEAAALIIKQSDVLTKKVRQIIEYRKIGYIDAEDQFELTSFKEIIHQVVNHYKYITDKKIILDIDEDWQHVMVKDACYVAISNIVDNAVRYVKTKIMIQLKNKKLTIFNDGEPIEENVLPKIFKAYEKGSKGQFGLGLAIVKETMDRFGLKVSVQNHANGVLFTIELQ</sequence>
<gene>
    <name evidence="17" type="ORF">Aocu_14410</name>
</gene>
<dbReference type="GO" id="GO:0005524">
    <property type="term" value="F:ATP binding"/>
    <property type="evidence" value="ECO:0007669"/>
    <property type="project" value="UniProtKB-KW"/>
</dbReference>
<keyword evidence="11 15" id="KW-1133">Transmembrane helix</keyword>
<dbReference type="OrthoDB" id="9780718at2"/>
<dbReference type="Proteomes" id="UP000032434">
    <property type="component" value="Chromosome 1"/>
</dbReference>
<accession>A0A061ADK6</accession>
<keyword evidence="4" id="KW-1003">Cell membrane</keyword>
<dbReference type="InterPro" id="IPR036890">
    <property type="entry name" value="HATPase_C_sf"/>
</dbReference>
<evidence type="ECO:0000256" key="14">
    <source>
        <dbReference type="SAM" id="Coils"/>
    </source>
</evidence>
<evidence type="ECO:0000256" key="5">
    <source>
        <dbReference type="ARBA" id="ARBA00022553"/>
    </source>
</evidence>
<keyword evidence="6" id="KW-0808">Transferase</keyword>
<dbReference type="Gene3D" id="6.10.340.10">
    <property type="match status" value="1"/>
</dbReference>
<evidence type="ECO:0000256" key="4">
    <source>
        <dbReference type="ARBA" id="ARBA00022475"/>
    </source>
</evidence>
<feature type="coiled-coil region" evidence="14">
    <location>
        <begin position="211"/>
        <end position="245"/>
    </location>
</feature>
<dbReference type="GO" id="GO:0000155">
    <property type="term" value="F:phosphorelay sensor kinase activity"/>
    <property type="evidence" value="ECO:0007669"/>
    <property type="project" value="InterPro"/>
</dbReference>
<protein>
    <recommendedName>
        <fullName evidence="3">histidine kinase</fullName>
        <ecNumber evidence="3">2.7.13.3</ecNumber>
    </recommendedName>
</protein>
<dbReference type="SMART" id="SM00388">
    <property type="entry name" value="HisKA"/>
    <property type="match status" value="1"/>
</dbReference>
<dbReference type="AlphaFoldDB" id="A0A061ADK6"/>
<keyword evidence="5" id="KW-0597">Phosphoprotein</keyword>
<dbReference type="Gene3D" id="1.10.287.130">
    <property type="match status" value="1"/>
</dbReference>
<evidence type="ECO:0000256" key="7">
    <source>
        <dbReference type="ARBA" id="ARBA00022692"/>
    </source>
</evidence>